<sequence length="189" mass="20505">MAIGHAGETSTPAAIMGQFPPITPVLAFEGIIQLTTSQYIAMQEQMYPPANTNNAINGVNPPLAPVVPNDVVVPANIAVVASPPTGNQIAPANSPLLPGWGENPLRALTMIKKQRKPIYKLHGMSPFIEEVRQARLPKGFRLSESLKYKGTTNPIDYLDKFNAIMEVDQVPQLTKCRILAITSEDNAHN</sequence>
<dbReference type="EMBL" id="UZAU01000078">
    <property type="status" value="NOT_ANNOTATED_CDS"/>
    <property type="molecule type" value="Genomic_DNA"/>
</dbReference>
<organism evidence="1 2">
    <name type="scientific">Cannabis sativa</name>
    <name type="common">Hemp</name>
    <name type="synonym">Marijuana</name>
    <dbReference type="NCBI Taxonomy" id="3483"/>
    <lineage>
        <taxon>Eukaryota</taxon>
        <taxon>Viridiplantae</taxon>
        <taxon>Streptophyta</taxon>
        <taxon>Embryophyta</taxon>
        <taxon>Tracheophyta</taxon>
        <taxon>Spermatophyta</taxon>
        <taxon>Magnoliopsida</taxon>
        <taxon>eudicotyledons</taxon>
        <taxon>Gunneridae</taxon>
        <taxon>Pentapetalae</taxon>
        <taxon>rosids</taxon>
        <taxon>fabids</taxon>
        <taxon>Rosales</taxon>
        <taxon>Cannabaceae</taxon>
        <taxon>Cannabis</taxon>
    </lineage>
</organism>
<dbReference type="Gramene" id="evm.model.01.2704">
    <property type="protein sequence ID" value="cds.evm.model.01.2704"/>
    <property type="gene ID" value="evm.TU.01.2704"/>
</dbReference>
<accession>A0A803NMA9</accession>
<evidence type="ECO:0000313" key="1">
    <source>
        <dbReference type="EnsemblPlants" id="cds.evm.model.01.2704"/>
    </source>
</evidence>
<proteinExistence type="predicted"/>
<dbReference type="EnsemblPlants" id="evm.model.01.2704">
    <property type="protein sequence ID" value="cds.evm.model.01.2704"/>
    <property type="gene ID" value="evm.TU.01.2704"/>
</dbReference>
<dbReference type="AlphaFoldDB" id="A0A803NMA9"/>
<keyword evidence="2" id="KW-1185">Reference proteome</keyword>
<evidence type="ECO:0000313" key="2">
    <source>
        <dbReference type="Proteomes" id="UP000596661"/>
    </source>
</evidence>
<dbReference type="Proteomes" id="UP000596661">
    <property type="component" value="Chromosome 1"/>
</dbReference>
<protein>
    <submittedName>
        <fullName evidence="1">Uncharacterized protein</fullName>
    </submittedName>
</protein>
<reference evidence="1" key="1">
    <citation type="submission" date="2018-11" db="EMBL/GenBank/DDBJ databases">
        <authorList>
            <person name="Grassa J C."/>
        </authorList>
    </citation>
    <scope>NUCLEOTIDE SEQUENCE [LARGE SCALE GENOMIC DNA]</scope>
</reference>
<name>A0A803NMA9_CANSA</name>
<reference evidence="1" key="2">
    <citation type="submission" date="2021-03" db="UniProtKB">
        <authorList>
            <consortium name="EnsemblPlants"/>
        </authorList>
    </citation>
    <scope>IDENTIFICATION</scope>
</reference>